<proteinExistence type="predicted"/>
<dbReference type="OrthoDB" id="3044497at2759"/>
<dbReference type="AlphaFoldDB" id="A0A2H3D7K8"/>
<organism evidence="1 2">
    <name type="scientific">Armillaria gallica</name>
    <name type="common">Bulbous honey fungus</name>
    <name type="synonym">Armillaria bulbosa</name>
    <dbReference type="NCBI Taxonomy" id="47427"/>
    <lineage>
        <taxon>Eukaryota</taxon>
        <taxon>Fungi</taxon>
        <taxon>Dikarya</taxon>
        <taxon>Basidiomycota</taxon>
        <taxon>Agaricomycotina</taxon>
        <taxon>Agaricomycetes</taxon>
        <taxon>Agaricomycetidae</taxon>
        <taxon>Agaricales</taxon>
        <taxon>Marasmiineae</taxon>
        <taxon>Physalacriaceae</taxon>
        <taxon>Armillaria</taxon>
    </lineage>
</organism>
<feature type="non-terminal residue" evidence="1">
    <location>
        <position position="1"/>
    </location>
</feature>
<dbReference type="EMBL" id="KZ293699">
    <property type="protein sequence ID" value="PBK84303.1"/>
    <property type="molecule type" value="Genomic_DNA"/>
</dbReference>
<dbReference type="Proteomes" id="UP000217790">
    <property type="component" value="Unassembled WGS sequence"/>
</dbReference>
<gene>
    <name evidence="1" type="ORF">ARMGADRAFT_943711</name>
</gene>
<evidence type="ECO:0000313" key="1">
    <source>
        <dbReference type="EMBL" id="PBK84303.1"/>
    </source>
</evidence>
<reference evidence="2" key="1">
    <citation type="journal article" date="2017" name="Nat. Ecol. Evol.">
        <title>Genome expansion and lineage-specific genetic innovations in the forest pathogenic fungi Armillaria.</title>
        <authorList>
            <person name="Sipos G."/>
            <person name="Prasanna A.N."/>
            <person name="Walter M.C."/>
            <person name="O'Connor E."/>
            <person name="Balint B."/>
            <person name="Krizsan K."/>
            <person name="Kiss B."/>
            <person name="Hess J."/>
            <person name="Varga T."/>
            <person name="Slot J."/>
            <person name="Riley R."/>
            <person name="Boka B."/>
            <person name="Rigling D."/>
            <person name="Barry K."/>
            <person name="Lee J."/>
            <person name="Mihaltcheva S."/>
            <person name="LaButti K."/>
            <person name="Lipzen A."/>
            <person name="Waldron R."/>
            <person name="Moloney N.M."/>
            <person name="Sperisen C."/>
            <person name="Kredics L."/>
            <person name="Vagvoelgyi C."/>
            <person name="Patrignani A."/>
            <person name="Fitzpatrick D."/>
            <person name="Nagy I."/>
            <person name="Doyle S."/>
            <person name="Anderson J.B."/>
            <person name="Grigoriev I.V."/>
            <person name="Gueldener U."/>
            <person name="Muensterkoetter M."/>
            <person name="Nagy L.G."/>
        </authorList>
    </citation>
    <scope>NUCLEOTIDE SEQUENCE [LARGE SCALE GENOMIC DNA]</scope>
    <source>
        <strain evidence="2">Ar21-2</strain>
    </source>
</reference>
<accession>A0A2H3D7K8</accession>
<evidence type="ECO:0000313" key="2">
    <source>
        <dbReference type="Proteomes" id="UP000217790"/>
    </source>
</evidence>
<dbReference type="InParanoid" id="A0A2H3D7K8"/>
<protein>
    <submittedName>
        <fullName evidence="1">Uncharacterized protein</fullName>
    </submittedName>
</protein>
<sequence>RIFENMSRAEASMFTQLCTGHIPLHTYSFHLQAAPSPDCPYCNVPEVVDTFPSSL</sequence>
<keyword evidence="2" id="KW-1185">Reference proteome</keyword>
<name>A0A2H3D7K8_ARMGA</name>